<organism evidence="4 5">
    <name type="scientific">Actinomadura livida</name>
    <dbReference type="NCBI Taxonomy" id="79909"/>
    <lineage>
        <taxon>Bacteria</taxon>
        <taxon>Bacillati</taxon>
        <taxon>Actinomycetota</taxon>
        <taxon>Actinomycetes</taxon>
        <taxon>Streptosporangiales</taxon>
        <taxon>Thermomonosporaceae</taxon>
        <taxon>Actinomadura</taxon>
    </lineage>
</organism>
<reference evidence="3 6" key="1">
    <citation type="journal article" date="2019" name="Int. J. Syst. Evol. Microbiol.">
        <title>The Global Catalogue of Microorganisms (GCM) 10K type strain sequencing project: providing services to taxonomists for standard genome sequencing and annotation.</title>
        <authorList>
            <consortium name="The Broad Institute Genomics Platform"/>
            <consortium name="The Broad Institute Genome Sequencing Center for Infectious Disease"/>
            <person name="Wu L."/>
            <person name="Ma J."/>
        </authorList>
    </citation>
    <scope>NUCLEOTIDE SEQUENCE [LARGE SCALE GENOMIC DNA]</scope>
    <source>
        <strain evidence="3 6">JCM 10667</strain>
    </source>
</reference>
<dbReference type="EMBL" id="JACHMV010000001">
    <property type="protein sequence ID" value="MBB4773394.1"/>
    <property type="molecule type" value="Genomic_DNA"/>
</dbReference>
<dbReference type="PANTHER" id="PTHR32015:SF1">
    <property type="entry name" value="LIPASE"/>
    <property type="match status" value="1"/>
</dbReference>
<gene>
    <name evidence="4" type="ORF">F4557_001812</name>
    <name evidence="3" type="ORF">GCM10009546_28540</name>
</gene>
<feature type="compositionally biased region" description="Low complexity" evidence="1">
    <location>
        <begin position="29"/>
        <end position="44"/>
    </location>
</feature>
<dbReference type="SUPFAM" id="SSF53474">
    <property type="entry name" value="alpha/beta-Hydrolases"/>
    <property type="match status" value="1"/>
</dbReference>
<comment type="caution">
    <text evidence="4">The sequence shown here is derived from an EMBL/GenBank/DDBJ whole genome shotgun (WGS) entry which is preliminary data.</text>
</comment>
<feature type="signal peptide" evidence="2">
    <location>
        <begin position="1"/>
        <end position="23"/>
    </location>
</feature>
<dbReference type="InterPro" id="IPR029058">
    <property type="entry name" value="AB_hydrolase_fold"/>
</dbReference>
<dbReference type="Pfam" id="PF01674">
    <property type="entry name" value="Lipase_2"/>
    <property type="match status" value="1"/>
</dbReference>
<evidence type="ECO:0000313" key="3">
    <source>
        <dbReference type="EMBL" id="GAA0564552.1"/>
    </source>
</evidence>
<dbReference type="AlphaFoldDB" id="A0A7W7IA83"/>
<evidence type="ECO:0000313" key="5">
    <source>
        <dbReference type="Proteomes" id="UP000549343"/>
    </source>
</evidence>
<keyword evidence="6" id="KW-1185">Reference proteome</keyword>
<reference evidence="3" key="3">
    <citation type="submission" date="2023-12" db="EMBL/GenBank/DDBJ databases">
        <authorList>
            <person name="Sun Q."/>
            <person name="Inoue M."/>
        </authorList>
    </citation>
    <scope>NUCLEOTIDE SEQUENCE</scope>
    <source>
        <strain evidence="3">JCM 10667</strain>
    </source>
</reference>
<proteinExistence type="predicted"/>
<name>A0A7W7IA83_9ACTN</name>
<dbReference type="Proteomes" id="UP000549343">
    <property type="component" value="Unassembled WGS sequence"/>
</dbReference>
<evidence type="ECO:0000256" key="1">
    <source>
        <dbReference type="SAM" id="MobiDB-lite"/>
    </source>
</evidence>
<dbReference type="InterPro" id="IPR002918">
    <property type="entry name" value="Lipase_EstA/Esterase_EstB"/>
</dbReference>
<reference evidence="4 5" key="2">
    <citation type="submission" date="2020-08" db="EMBL/GenBank/DDBJ databases">
        <title>Sequencing the genomes of 1000 actinobacteria strains.</title>
        <authorList>
            <person name="Klenk H.-P."/>
        </authorList>
    </citation>
    <scope>NUCLEOTIDE SEQUENCE [LARGE SCALE GENOMIC DNA]</scope>
    <source>
        <strain evidence="4 5">DSM 44772</strain>
    </source>
</reference>
<dbReference type="GO" id="GO:0016042">
    <property type="term" value="P:lipid catabolic process"/>
    <property type="evidence" value="ECO:0007669"/>
    <property type="project" value="InterPro"/>
</dbReference>
<dbReference type="GO" id="GO:0016298">
    <property type="term" value="F:lipase activity"/>
    <property type="evidence" value="ECO:0007669"/>
    <property type="project" value="TreeGrafter"/>
</dbReference>
<evidence type="ECO:0000313" key="6">
    <source>
        <dbReference type="Proteomes" id="UP001501427"/>
    </source>
</evidence>
<dbReference type="PANTHER" id="PTHR32015">
    <property type="entry name" value="FASTING INDUCED LIPASE"/>
    <property type="match status" value="1"/>
</dbReference>
<feature type="region of interest" description="Disordered" evidence="1">
    <location>
        <begin position="29"/>
        <end position="50"/>
    </location>
</feature>
<dbReference type="RefSeq" id="WP_184881472.1">
    <property type="nucleotide sequence ID" value="NZ_BAAAHD010000023.1"/>
</dbReference>
<dbReference type="Gene3D" id="3.40.50.1820">
    <property type="entry name" value="alpha/beta hydrolase"/>
    <property type="match status" value="1"/>
</dbReference>
<dbReference type="Proteomes" id="UP001501427">
    <property type="component" value="Unassembled WGS sequence"/>
</dbReference>
<keyword evidence="2" id="KW-0732">Signal</keyword>
<dbReference type="EMBL" id="BAAAHD010000023">
    <property type="protein sequence ID" value="GAA0564552.1"/>
    <property type="molecule type" value="Genomic_DNA"/>
</dbReference>
<keyword evidence="4" id="KW-0378">Hydrolase</keyword>
<accession>A0A7W7IA83</accession>
<evidence type="ECO:0000256" key="2">
    <source>
        <dbReference type="SAM" id="SignalP"/>
    </source>
</evidence>
<protein>
    <submittedName>
        <fullName evidence="3">Alpha/beta fold hydrolase</fullName>
    </submittedName>
    <submittedName>
        <fullName evidence="4">Triacylglycerol esterase/lipase EstA (Alpha/beta hydrolase family)</fullName>
    </submittedName>
</protein>
<sequence>MRPLIALAALLLAIPLLATPAQAAPAQAAPATLPSAPTSDSSPDAPVPGLLPPGVNDWSCRSRSRPVPLVLVHGTFANALDNWFATVPALRRAGHCVYAFNYGGAPNAFIQGTGDITISARQLAAFVTQVKTATGADKVDLVGHSQGGMMPRYYLKNLGGAAHVRHLVGIAPSNAGTDLFGLTELAERFGIVDLGAYVCYSCYQQVKGSDFLTALNAGGQTEPGVAYTTIVTKYDEIVTPYRSQFLTGDNVTNILLQDVCPRAIAEHGVIVASPVTHQLVANALAPEDQQKPVRCLF</sequence>
<feature type="chain" id="PRO_5031146657" evidence="2">
    <location>
        <begin position="24"/>
        <end position="297"/>
    </location>
</feature>
<evidence type="ECO:0000313" key="4">
    <source>
        <dbReference type="EMBL" id="MBB4773394.1"/>
    </source>
</evidence>